<organism evidence="2 3">
    <name type="scientific">Kibdelosporangium lantanae</name>
    <dbReference type="NCBI Taxonomy" id="1497396"/>
    <lineage>
        <taxon>Bacteria</taxon>
        <taxon>Bacillati</taxon>
        <taxon>Actinomycetota</taxon>
        <taxon>Actinomycetes</taxon>
        <taxon>Pseudonocardiales</taxon>
        <taxon>Pseudonocardiaceae</taxon>
        <taxon>Kibdelosporangium</taxon>
    </lineage>
</organism>
<accession>A0ABW3M6I0</accession>
<keyword evidence="3" id="KW-1185">Reference proteome</keyword>
<dbReference type="PANTHER" id="PTHR35807">
    <property type="entry name" value="TRANSCRIPTIONAL REGULATOR REDD-RELATED"/>
    <property type="match status" value="1"/>
</dbReference>
<dbReference type="Gene3D" id="1.25.40.10">
    <property type="entry name" value="Tetratricopeptide repeat domain"/>
    <property type="match status" value="1"/>
</dbReference>
<sequence length="169" mass="18807">MARETDGAVRDVVVGTGGIYRIDENIVEVDYWSFRRLNSLGASDELARLCRGDLAENLTALWLDGPRIAVRRQVLDVLGELISDGEKDCFPAVLRILDQVRTMDPYNEALYRDIIRVQVALGKTEGARETFAILAASMKELGCEVSRETIEFLARMKTPSKGTSRRAAS</sequence>
<gene>
    <name evidence="2" type="ORF">ACFQ1S_06120</name>
</gene>
<dbReference type="EMBL" id="JBHTIS010000231">
    <property type="protein sequence ID" value="MFD1045194.1"/>
    <property type="molecule type" value="Genomic_DNA"/>
</dbReference>
<dbReference type="SUPFAM" id="SSF48452">
    <property type="entry name" value="TPR-like"/>
    <property type="match status" value="1"/>
</dbReference>
<evidence type="ECO:0000259" key="1">
    <source>
        <dbReference type="SMART" id="SM01043"/>
    </source>
</evidence>
<evidence type="ECO:0000313" key="2">
    <source>
        <dbReference type="EMBL" id="MFD1045194.1"/>
    </source>
</evidence>
<evidence type="ECO:0000313" key="3">
    <source>
        <dbReference type="Proteomes" id="UP001597045"/>
    </source>
</evidence>
<reference evidence="3" key="1">
    <citation type="journal article" date="2019" name="Int. J. Syst. Evol. Microbiol.">
        <title>The Global Catalogue of Microorganisms (GCM) 10K type strain sequencing project: providing services to taxonomists for standard genome sequencing and annotation.</title>
        <authorList>
            <consortium name="The Broad Institute Genomics Platform"/>
            <consortium name="The Broad Institute Genome Sequencing Center for Infectious Disease"/>
            <person name="Wu L."/>
            <person name="Ma J."/>
        </authorList>
    </citation>
    <scope>NUCLEOTIDE SEQUENCE [LARGE SCALE GENOMIC DNA]</scope>
    <source>
        <strain evidence="3">JCM 31486</strain>
    </source>
</reference>
<dbReference type="InterPro" id="IPR005158">
    <property type="entry name" value="BTAD"/>
</dbReference>
<protein>
    <submittedName>
        <fullName evidence="2">BTAD domain-containing putative transcriptional regulator</fullName>
    </submittedName>
</protein>
<dbReference type="InterPro" id="IPR051677">
    <property type="entry name" value="AfsR-DnrI-RedD_regulator"/>
</dbReference>
<dbReference type="Proteomes" id="UP001597045">
    <property type="component" value="Unassembled WGS sequence"/>
</dbReference>
<dbReference type="InterPro" id="IPR011990">
    <property type="entry name" value="TPR-like_helical_dom_sf"/>
</dbReference>
<feature type="domain" description="Bacterial transcriptional activator" evidence="1">
    <location>
        <begin position="29"/>
        <end position="157"/>
    </location>
</feature>
<comment type="caution">
    <text evidence="2">The sequence shown here is derived from an EMBL/GenBank/DDBJ whole genome shotgun (WGS) entry which is preliminary data.</text>
</comment>
<dbReference type="SMART" id="SM01043">
    <property type="entry name" value="BTAD"/>
    <property type="match status" value="1"/>
</dbReference>
<proteinExistence type="predicted"/>
<name>A0ABW3M6I0_9PSEU</name>
<dbReference type="Pfam" id="PF03704">
    <property type="entry name" value="BTAD"/>
    <property type="match status" value="1"/>
</dbReference>